<keyword evidence="4 5" id="KW-0687">Ribonucleoprotein</keyword>
<dbReference type="Pfam" id="PF01386">
    <property type="entry name" value="Ribosomal_L25p"/>
    <property type="match status" value="1"/>
</dbReference>
<keyword evidence="10" id="KW-1185">Reference proteome</keyword>
<dbReference type="InterPro" id="IPR037121">
    <property type="entry name" value="Ribosomal_bL25_C"/>
</dbReference>
<evidence type="ECO:0000259" key="8">
    <source>
        <dbReference type="Pfam" id="PF14693"/>
    </source>
</evidence>
<reference evidence="10" key="1">
    <citation type="journal article" date="2019" name="Int. J. Syst. Evol. Microbiol.">
        <title>The Global Catalogue of Microorganisms (GCM) 10K type strain sequencing project: providing services to taxonomists for standard genome sequencing and annotation.</title>
        <authorList>
            <consortium name="The Broad Institute Genomics Platform"/>
            <consortium name="The Broad Institute Genome Sequencing Center for Infectious Disease"/>
            <person name="Wu L."/>
            <person name="Ma J."/>
        </authorList>
    </citation>
    <scope>NUCLEOTIDE SEQUENCE [LARGE SCALE GENOMIC DNA]</scope>
    <source>
        <strain evidence="10">CCUG 60559</strain>
    </source>
</reference>
<dbReference type="InterPro" id="IPR020057">
    <property type="entry name" value="Ribosomal_bL25_b-dom"/>
</dbReference>
<name>A0ABW2IVX4_9GAMM</name>
<dbReference type="InterPro" id="IPR020930">
    <property type="entry name" value="Ribosomal_uL5_bac-type"/>
</dbReference>
<dbReference type="InterPro" id="IPR001021">
    <property type="entry name" value="Ribosomal_bL25_long"/>
</dbReference>
<dbReference type="SUPFAM" id="SSF50715">
    <property type="entry name" value="Ribosomal protein L25-like"/>
    <property type="match status" value="1"/>
</dbReference>
<evidence type="ECO:0000256" key="2">
    <source>
        <dbReference type="ARBA" id="ARBA00022884"/>
    </source>
</evidence>
<feature type="domain" description="Large ribosomal subunit protein bL25 L25" evidence="7">
    <location>
        <begin position="7"/>
        <end position="95"/>
    </location>
</feature>
<accession>A0ABW2IVX4</accession>
<dbReference type="Gene3D" id="2.170.120.20">
    <property type="entry name" value="Ribosomal protein L25, beta domain"/>
    <property type="match status" value="1"/>
</dbReference>
<evidence type="ECO:0000259" key="7">
    <source>
        <dbReference type="Pfam" id="PF01386"/>
    </source>
</evidence>
<keyword evidence="2 5" id="KW-0694">RNA-binding</keyword>
<feature type="region of interest" description="Disordered" evidence="6">
    <location>
        <begin position="186"/>
        <end position="217"/>
    </location>
</feature>
<evidence type="ECO:0000256" key="6">
    <source>
        <dbReference type="SAM" id="MobiDB-lite"/>
    </source>
</evidence>
<gene>
    <name evidence="5" type="primary">rplY</name>
    <name evidence="5" type="synonym">ctc</name>
    <name evidence="9" type="ORF">ACFQQA_10120</name>
</gene>
<evidence type="ECO:0000256" key="4">
    <source>
        <dbReference type="ARBA" id="ARBA00023274"/>
    </source>
</evidence>
<dbReference type="InterPro" id="IPR020056">
    <property type="entry name" value="Rbsml_bL25/Gln-tRNA_synth_N"/>
</dbReference>
<dbReference type="HAMAP" id="MF_01334">
    <property type="entry name" value="Ribosomal_bL25_CTC"/>
    <property type="match status" value="1"/>
</dbReference>
<evidence type="ECO:0000313" key="9">
    <source>
        <dbReference type="EMBL" id="MFC7295078.1"/>
    </source>
</evidence>
<dbReference type="EMBL" id="JBHTBD010000003">
    <property type="protein sequence ID" value="MFC7295078.1"/>
    <property type="molecule type" value="Genomic_DNA"/>
</dbReference>
<proteinExistence type="inferred from homology"/>
<protein>
    <recommendedName>
        <fullName evidence="5">Large ribosomal subunit protein bL25</fullName>
    </recommendedName>
    <alternativeName>
        <fullName evidence="5">General stress protein CTC</fullName>
    </alternativeName>
</protein>
<dbReference type="InterPro" id="IPR011035">
    <property type="entry name" value="Ribosomal_bL25/Gln-tRNA_synth"/>
</dbReference>
<dbReference type="InterPro" id="IPR029751">
    <property type="entry name" value="Ribosomal_L25_dom"/>
</dbReference>
<dbReference type="NCBIfam" id="NF004612">
    <property type="entry name" value="PRK05943.1"/>
    <property type="match status" value="1"/>
</dbReference>
<dbReference type="GO" id="GO:0005840">
    <property type="term" value="C:ribosome"/>
    <property type="evidence" value="ECO:0007669"/>
    <property type="project" value="UniProtKB-KW"/>
</dbReference>
<evidence type="ECO:0000313" key="10">
    <source>
        <dbReference type="Proteomes" id="UP001596506"/>
    </source>
</evidence>
<dbReference type="PANTHER" id="PTHR33284:SF1">
    <property type="entry name" value="RIBOSOMAL PROTEIN L25_GLN-TRNA SYNTHETASE, ANTI-CODON-BINDING DOMAIN-CONTAINING PROTEIN"/>
    <property type="match status" value="1"/>
</dbReference>
<comment type="caution">
    <text evidence="9">The sequence shown here is derived from an EMBL/GenBank/DDBJ whole genome shotgun (WGS) entry which is preliminary data.</text>
</comment>
<dbReference type="Gene3D" id="2.40.240.10">
    <property type="entry name" value="Ribosomal Protein L25, Chain P"/>
    <property type="match status" value="1"/>
</dbReference>
<dbReference type="CDD" id="cd00495">
    <property type="entry name" value="Ribosomal_L25_TL5_CTC"/>
    <property type="match status" value="1"/>
</dbReference>
<organism evidence="9 10">
    <name type="scientific">Marinobacter aromaticivorans</name>
    <dbReference type="NCBI Taxonomy" id="1494078"/>
    <lineage>
        <taxon>Bacteria</taxon>
        <taxon>Pseudomonadati</taxon>
        <taxon>Pseudomonadota</taxon>
        <taxon>Gammaproteobacteria</taxon>
        <taxon>Pseudomonadales</taxon>
        <taxon>Marinobacteraceae</taxon>
        <taxon>Marinobacter</taxon>
    </lineage>
</organism>
<feature type="domain" description="Large ribosomal subunit protein bL25 beta" evidence="8">
    <location>
        <begin position="104"/>
        <end position="194"/>
    </location>
</feature>
<dbReference type="NCBIfam" id="NF004128">
    <property type="entry name" value="PRK05618.1-2"/>
    <property type="match status" value="1"/>
</dbReference>
<dbReference type="Pfam" id="PF14693">
    <property type="entry name" value="Ribosomal_TL5_C"/>
    <property type="match status" value="1"/>
</dbReference>
<comment type="function">
    <text evidence="5">This is one of the proteins that binds to the 5S RNA in the ribosome where it forms part of the central protuberance.</text>
</comment>
<dbReference type="PANTHER" id="PTHR33284">
    <property type="entry name" value="RIBOSOMAL PROTEIN L25/GLN-TRNA SYNTHETASE, ANTI-CODON-BINDING DOMAIN-CONTAINING PROTEIN"/>
    <property type="match status" value="1"/>
</dbReference>
<keyword evidence="3 5" id="KW-0689">Ribosomal protein</keyword>
<dbReference type="NCBIfam" id="TIGR00731">
    <property type="entry name" value="bL25_bact_ctc"/>
    <property type="match status" value="1"/>
</dbReference>
<sequence length="217" mass="24490">MSQDFVIEAFPRDDKGRGASRRLRREERKIPAIIYGAGKEATPISIWHNELKKALENEAFFSHILTIDLNGKKESVIIKDLQRHPYKLLLTHADFQRVEKDQEILVHVPLHLKNEDTAPAIKTYGGVAFRLMTEVEVACLPKDLPEFIEIDMTDVEMDQVVHMSDLKLPEGVRIPALQHGVEHDQAVVSVHKPKGAKADEAEDDAEGEEGEEGESKE</sequence>
<evidence type="ECO:0000256" key="3">
    <source>
        <dbReference type="ARBA" id="ARBA00022980"/>
    </source>
</evidence>
<comment type="subunit">
    <text evidence="5">Part of the 50S ribosomal subunit; part of the 5S rRNA/L5/L18/L25 subcomplex. Contacts the 5S rRNA. Binds to the 5S rRNA independently of L5 and L18.</text>
</comment>
<evidence type="ECO:0000256" key="1">
    <source>
        <dbReference type="ARBA" id="ARBA00022730"/>
    </source>
</evidence>
<dbReference type="RefSeq" id="WP_100688444.1">
    <property type="nucleotide sequence ID" value="NZ_JBHTBD010000003.1"/>
</dbReference>
<comment type="similarity">
    <text evidence="5">Belongs to the bacterial ribosomal protein bL25 family. CTC subfamily.</text>
</comment>
<dbReference type="NCBIfam" id="NF004130">
    <property type="entry name" value="PRK05618.1-5"/>
    <property type="match status" value="1"/>
</dbReference>
<feature type="compositionally biased region" description="Acidic residues" evidence="6">
    <location>
        <begin position="200"/>
        <end position="217"/>
    </location>
</feature>
<evidence type="ECO:0000256" key="5">
    <source>
        <dbReference type="HAMAP-Rule" id="MF_01334"/>
    </source>
</evidence>
<dbReference type="Proteomes" id="UP001596506">
    <property type="component" value="Unassembled WGS sequence"/>
</dbReference>
<keyword evidence="1 5" id="KW-0699">rRNA-binding</keyword>